<proteinExistence type="predicted"/>
<comment type="caution">
    <text evidence="1">The sequence shown here is derived from an EMBL/GenBank/DDBJ whole genome shotgun (WGS) entry which is preliminary data.</text>
</comment>
<organism evidence="1 2">
    <name type="scientific">Aurantiacibacter flavus</name>
    <dbReference type="NCBI Taxonomy" id="3145232"/>
    <lineage>
        <taxon>Bacteria</taxon>
        <taxon>Pseudomonadati</taxon>
        <taxon>Pseudomonadota</taxon>
        <taxon>Alphaproteobacteria</taxon>
        <taxon>Sphingomonadales</taxon>
        <taxon>Erythrobacteraceae</taxon>
        <taxon>Aurantiacibacter</taxon>
    </lineage>
</organism>
<dbReference type="EMBL" id="JBDLBR010000001">
    <property type="protein sequence ID" value="MEN7536119.1"/>
    <property type="molecule type" value="Genomic_DNA"/>
</dbReference>
<keyword evidence="2" id="KW-1185">Reference proteome</keyword>
<evidence type="ECO:0000313" key="2">
    <source>
        <dbReference type="Proteomes" id="UP001484535"/>
    </source>
</evidence>
<sequence length="347" mass="39112">MLEVIGDLAKRAKRGTPESMVAALAAKTSSLGSLPNVLHTELIDQEILGNPVEMRGVPIVGGAQTVTTSTGEKGVFFDESPEEKALRRWQEGAFDEDEHAHASVYRKNAKSIDLQAFIRATKAVRPKGEMLASSLSELLGVVDLFLDDPGSQYRTLSTALDMFDQPESSKRHVKKHWAAYGRPPIRYFLPYTYHCMRVFKLFGLGVGLGLISQRPTNVIDLQYLYYLPFCMVFTSADNLHHDLAPLFLKDEQWYVKSDDMQAALRELVAYYADHRAELKATGMMGFGRYPPLSQETVIHQIYDDLMPRWRKDALVPKKKISAEESDRIMKELRPIMEAIGKRASKGD</sequence>
<gene>
    <name evidence="1" type="ORF">ABDJ38_02900</name>
</gene>
<accession>A0ABV0CTC2</accession>
<reference evidence="1 2" key="1">
    <citation type="submission" date="2024-05" db="EMBL/GenBank/DDBJ databases">
        <authorList>
            <person name="Park S."/>
        </authorList>
    </citation>
    <scope>NUCLEOTIDE SEQUENCE [LARGE SCALE GENOMIC DNA]</scope>
    <source>
        <strain evidence="1 2">DGU5</strain>
    </source>
</reference>
<dbReference type="RefSeq" id="WP_346783571.1">
    <property type="nucleotide sequence ID" value="NZ_JBDLBR010000001.1"/>
</dbReference>
<evidence type="ECO:0000313" key="1">
    <source>
        <dbReference type="EMBL" id="MEN7536119.1"/>
    </source>
</evidence>
<name>A0ABV0CTC2_9SPHN</name>
<dbReference type="Proteomes" id="UP001484535">
    <property type="component" value="Unassembled WGS sequence"/>
</dbReference>
<protein>
    <submittedName>
        <fullName evidence="1">Uncharacterized protein</fullName>
    </submittedName>
</protein>